<protein>
    <submittedName>
        <fullName evidence="7">Transporter</fullName>
    </submittedName>
</protein>
<dbReference type="AlphaFoldDB" id="A0A511QQT7"/>
<dbReference type="PANTHER" id="PTHR42770">
    <property type="entry name" value="AMINO ACID TRANSPORTER-RELATED"/>
    <property type="match status" value="1"/>
</dbReference>
<dbReference type="InterPro" id="IPR004841">
    <property type="entry name" value="AA-permease/SLC12A_dom"/>
</dbReference>
<feature type="transmembrane region" description="Helical" evidence="5">
    <location>
        <begin position="38"/>
        <end position="61"/>
    </location>
</feature>
<dbReference type="GO" id="GO:0016020">
    <property type="term" value="C:membrane"/>
    <property type="evidence" value="ECO:0007669"/>
    <property type="project" value="UniProtKB-SubCell"/>
</dbReference>
<evidence type="ECO:0000313" key="7">
    <source>
        <dbReference type="EMBL" id="GEM79256.1"/>
    </source>
</evidence>
<dbReference type="Proteomes" id="UP000321113">
    <property type="component" value="Unassembled WGS sequence"/>
</dbReference>
<feature type="transmembrane region" description="Helical" evidence="5">
    <location>
        <begin position="123"/>
        <end position="143"/>
    </location>
</feature>
<evidence type="ECO:0000256" key="2">
    <source>
        <dbReference type="ARBA" id="ARBA00022692"/>
    </source>
</evidence>
<sequence>MDMPQLKKNMSFGGLLIYALIFMVPIAPFGIYGDVFNVSHGMVGMVYLTGFVGMLFTALSYGRMMKEFRKAGSVYEYAKRGLGANIGFIGGWCMLLDYIIIPALLYIVATIAMHEIVPSVPALVWAAVFISFNTVAAFVGLNFTDKVNKVFLAFMLLLIGIFVVMAYRGLSTGEFPDSQGFTMAPFFQKEHFTVGMVFSAVSIAVMSFLGFDGVSTLTEEAKDGVKTHYVPFVSLCIAVVLFLAQVVFAAWVLPNPDVFQANSGNAWYVIAKIVGGGYLSTACALLTALSWGITNALASQTAVSRVIFGMANDGVLPRSLATLNERFKTPHVAIAMSGLVSAVLVFLFEDHLDVFVSFVNFGALTGFILLHLAVLSWCNIKNKCQNVFIERISPLCGIVILSYVWIALDQSAKMLGLAWLVVGVIVIAINKYRGVSINIEALD</sequence>
<feature type="transmembrane region" description="Helical" evidence="5">
    <location>
        <begin position="150"/>
        <end position="171"/>
    </location>
</feature>
<dbReference type="GO" id="GO:0055085">
    <property type="term" value="P:transmembrane transport"/>
    <property type="evidence" value="ECO:0007669"/>
    <property type="project" value="InterPro"/>
</dbReference>
<feature type="transmembrane region" description="Helical" evidence="5">
    <location>
        <begin position="266"/>
        <end position="289"/>
    </location>
</feature>
<keyword evidence="4 5" id="KW-0472">Membrane</keyword>
<comment type="subcellular location">
    <subcellularLocation>
        <location evidence="1">Membrane</location>
        <topology evidence="1">Multi-pass membrane protein</topology>
    </subcellularLocation>
</comment>
<proteinExistence type="predicted"/>
<evidence type="ECO:0000256" key="5">
    <source>
        <dbReference type="SAM" id="Phobius"/>
    </source>
</evidence>
<evidence type="ECO:0000313" key="8">
    <source>
        <dbReference type="Proteomes" id="UP000321113"/>
    </source>
</evidence>
<dbReference type="Pfam" id="PF00324">
    <property type="entry name" value="AA_permease"/>
    <property type="match status" value="1"/>
</dbReference>
<dbReference type="PIRSF" id="PIRSF006060">
    <property type="entry name" value="AA_transporter"/>
    <property type="match status" value="1"/>
</dbReference>
<feature type="transmembrane region" description="Helical" evidence="5">
    <location>
        <begin position="332"/>
        <end position="348"/>
    </location>
</feature>
<evidence type="ECO:0000259" key="6">
    <source>
        <dbReference type="Pfam" id="PF00324"/>
    </source>
</evidence>
<organism evidence="7 8">
    <name type="scientific">Vibrio superstes NBRC 103154</name>
    <dbReference type="NCBI Taxonomy" id="1219062"/>
    <lineage>
        <taxon>Bacteria</taxon>
        <taxon>Pseudomonadati</taxon>
        <taxon>Pseudomonadota</taxon>
        <taxon>Gammaproteobacteria</taxon>
        <taxon>Vibrionales</taxon>
        <taxon>Vibrionaceae</taxon>
        <taxon>Vibrio</taxon>
    </lineage>
</organism>
<feature type="transmembrane region" description="Helical" evidence="5">
    <location>
        <begin position="191"/>
        <end position="211"/>
    </location>
</feature>
<feature type="transmembrane region" description="Helical" evidence="5">
    <location>
        <begin position="12"/>
        <end position="32"/>
    </location>
</feature>
<evidence type="ECO:0000256" key="3">
    <source>
        <dbReference type="ARBA" id="ARBA00022989"/>
    </source>
</evidence>
<feature type="transmembrane region" description="Helical" evidence="5">
    <location>
        <begin position="354"/>
        <end position="380"/>
    </location>
</feature>
<dbReference type="InterPro" id="IPR050367">
    <property type="entry name" value="APC_superfamily"/>
</dbReference>
<feature type="domain" description="Amino acid permease/ SLC12A" evidence="6">
    <location>
        <begin position="35"/>
        <end position="407"/>
    </location>
</feature>
<gene>
    <name evidence="7" type="ORF">VSU01S_15010</name>
</gene>
<feature type="transmembrane region" description="Helical" evidence="5">
    <location>
        <begin position="392"/>
        <end position="408"/>
    </location>
</feature>
<comment type="caution">
    <text evidence="7">The sequence shown here is derived from an EMBL/GenBank/DDBJ whole genome shotgun (WGS) entry which is preliminary data.</text>
</comment>
<reference evidence="7 8" key="1">
    <citation type="submission" date="2019-07" db="EMBL/GenBank/DDBJ databases">
        <title>Whole genome shotgun sequence of Vibrio superstes NBRC 103154.</title>
        <authorList>
            <person name="Hosoyama A."/>
            <person name="Uohara A."/>
            <person name="Ohji S."/>
            <person name="Ichikawa N."/>
        </authorList>
    </citation>
    <scope>NUCLEOTIDE SEQUENCE [LARGE SCALE GENOMIC DNA]</scope>
    <source>
        <strain evidence="7 8">NBRC 103154</strain>
    </source>
</reference>
<accession>A0A511QQT7</accession>
<evidence type="ECO:0000256" key="1">
    <source>
        <dbReference type="ARBA" id="ARBA00004141"/>
    </source>
</evidence>
<name>A0A511QQT7_9VIBR</name>
<feature type="transmembrane region" description="Helical" evidence="5">
    <location>
        <begin position="82"/>
        <end position="111"/>
    </location>
</feature>
<keyword evidence="8" id="KW-1185">Reference proteome</keyword>
<dbReference type="Gene3D" id="1.20.1740.10">
    <property type="entry name" value="Amino acid/polyamine transporter I"/>
    <property type="match status" value="1"/>
</dbReference>
<dbReference type="EMBL" id="BJXK01000005">
    <property type="protein sequence ID" value="GEM79256.1"/>
    <property type="molecule type" value="Genomic_DNA"/>
</dbReference>
<keyword evidence="2 5" id="KW-0812">Transmembrane</keyword>
<feature type="transmembrane region" description="Helical" evidence="5">
    <location>
        <begin position="232"/>
        <end position="254"/>
    </location>
</feature>
<dbReference type="PANTHER" id="PTHR42770:SF16">
    <property type="entry name" value="AMINO ACID PERMEASE"/>
    <property type="match status" value="1"/>
</dbReference>
<keyword evidence="3 5" id="KW-1133">Transmembrane helix</keyword>
<evidence type="ECO:0000256" key="4">
    <source>
        <dbReference type="ARBA" id="ARBA00023136"/>
    </source>
</evidence>
<feature type="transmembrane region" description="Helical" evidence="5">
    <location>
        <begin position="414"/>
        <end position="432"/>
    </location>
</feature>